<evidence type="ECO:0000313" key="2">
    <source>
        <dbReference type="Proteomes" id="UP000178319"/>
    </source>
</evidence>
<evidence type="ECO:0008006" key="3">
    <source>
        <dbReference type="Google" id="ProtNLM"/>
    </source>
</evidence>
<organism evidence="1 2">
    <name type="scientific">Candidatus Blackburnbacteria bacterium RIFCSPHIGHO2_02_FULL_44_20</name>
    <dbReference type="NCBI Taxonomy" id="1797516"/>
    <lineage>
        <taxon>Bacteria</taxon>
        <taxon>Candidatus Blackburniibacteriota</taxon>
    </lineage>
</organism>
<name>A0A1G1V429_9BACT</name>
<reference evidence="1 2" key="1">
    <citation type="journal article" date="2016" name="Nat. Commun.">
        <title>Thousands of microbial genomes shed light on interconnected biogeochemical processes in an aquifer system.</title>
        <authorList>
            <person name="Anantharaman K."/>
            <person name="Brown C.T."/>
            <person name="Hug L.A."/>
            <person name="Sharon I."/>
            <person name="Castelle C.J."/>
            <person name="Probst A.J."/>
            <person name="Thomas B.C."/>
            <person name="Singh A."/>
            <person name="Wilkins M.J."/>
            <person name="Karaoz U."/>
            <person name="Brodie E.L."/>
            <person name="Williams K.H."/>
            <person name="Hubbard S.S."/>
            <person name="Banfield J.F."/>
        </authorList>
    </citation>
    <scope>NUCLEOTIDE SEQUENCE [LARGE SCALE GENOMIC DNA]</scope>
</reference>
<accession>A0A1G1V429</accession>
<protein>
    <recommendedName>
        <fullName evidence="3">Ribbon-helix-helix protein CopG domain-containing protein</fullName>
    </recommendedName>
</protein>
<sequence>MLTKRTNILFEEKTWKELTKLASKKKTSVGELVRDAVEEKYTRENMLDKRRLAAEAILLHRPKPVKGKINYKALINAGRKVY</sequence>
<gene>
    <name evidence="1" type="ORF">A3D26_00875</name>
</gene>
<evidence type="ECO:0000313" key="1">
    <source>
        <dbReference type="EMBL" id="OGY10125.1"/>
    </source>
</evidence>
<dbReference type="AlphaFoldDB" id="A0A1G1V429"/>
<dbReference type="Proteomes" id="UP000178319">
    <property type="component" value="Unassembled WGS sequence"/>
</dbReference>
<comment type="caution">
    <text evidence="1">The sequence shown here is derived from an EMBL/GenBank/DDBJ whole genome shotgun (WGS) entry which is preliminary data.</text>
</comment>
<proteinExistence type="predicted"/>
<dbReference type="EMBL" id="MHBZ01000040">
    <property type="protein sequence ID" value="OGY10125.1"/>
    <property type="molecule type" value="Genomic_DNA"/>
</dbReference>
<dbReference type="STRING" id="1797516.A3D26_00875"/>